<dbReference type="AlphaFoldDB" id="A0ABD5NYB7"/>
<dbReference type="InterPro" id="IPR027939">
    <property type="entry name" value="NMT1/THI5"/>
</dbReference>
<dbReference type="GeneID" id="71854273"/>
<evidence type="ECO:0000259" key="2">
    <source>
        <dbReference type="Pfam" id="PF09084"/>
    </source>
</evidence>
<comment type="caution">
    <text evidence="3">The sequence shown here is derived from an EMBL/GenBank/DDBJ whole genome shotgun (WGS) entry which is preliminary data.</text>
</comment>
<dbReference type="Gene3D" id="1.10.10.10">
    <property type="entry name" value="Winged helix-like DNA-binding domain superfamily/Winged helix DNA-binding domain"/>
    <property type="match status" value="1"/>
</dbReference>
<organism evidence="3 4">
    <name type="scientific">Natribaculum luteum</name>
    <dbReference type="NCBI Taxonomy" id="1586232"/>
    <lineage>
        <taxon>Archaea</taxon>
        <taxon>Methanobacteriati</taxon>
        <taxon>Methanobacteriota</taxon>
        <taxon>Stenosarchaea group</taxon>
        <taxon>Halobacteria</taxon>
        <taxon>Halobacteriales</taxon>
        <taxon>Natrialbaceae</taxon>
        <taxon>Natribaculum</taxon>
    </lineage>
</organism>
<sequence length="416" mass="45709">MRTRTFWALDDEDEDVVERLAAGLGADAGRVLAYLLLRADREREPATTVHLRIGTRLNRAAVVDAVERLESVGLLERTHVRDDDPGRPPTAWRPVGDPESAVRCAYERHADELLDRAADHAGIEDDRSGSTTGDLTVALNWRPNGLHLPVYAGETAGWYDEFGVDVTVDHYEGSRRALERVTAGDADVGVVGAATVARARATDVPVVPIAVLYQRAMTVLYTVREAFGEPLRSVEQLQGRRIGMPPNSETRVLGRLFLSQTAFADDIRIVDTTGEERDALLAGEADVVTGSITDPRQLERQGRTVDTLPITDHFPIYGPTVIVREDVLVDRAAALAGFLAGTTAGWADARCDPEPATARVAAVADDEPASIRRTFERAASRFGESDAMRERGWGWQRQEMWDRLRIALGQGRLLDE</sequence>
<evidence type="ECO:0000313" key="4">
    <source>
        <dbReference type="Proteomes" id="UP001595821"/>
    </source>
</evidence>
<accession>A0ABD5NYB7</accession>
<dbReference type="Proteomes" id="UP001595821">
    <property type="component" value="Unassembled WGS sequence"/>
</dbReference>
<feature type="region of interest" description="Disordered" evidence="1">
    <location>
        <begin position="79"/>
        <end position="98"/>
    </location>
</feature>
<dbReference type="InterPro" id="IPR015168">
    <property type="entry name" value="SsuA/THI5"/>
</dbReference>
<feature type="domain" description="SsuA/THI5-like" evidence="2">
    <location>
        <begin position="147"/>
        <end position="356"/>
    </location>
</feature>
<dbReference type="PANTHER" id="PTHR31528:SF15">
    <property type="entry name" value="RIBOFLAVIN-BINDING PROTEIN RIBY"/>
    <property type="match status" value="1"/>
</dbReference>
<dbReference type="EMBL" id="JBHSDJ010000016">
    <property type="protein sequence ID" value="MFC4246765.1"/>
    <property type="molecule type" value="Genomic_DNA"/>
</dbReference>
<protein>
    <submittedName>
        <fullName evidence="3">ABC transporter substrate-binding protein</fullName>
    </submittedName>
</protein>
<evidence type="ECO:0000256" key="1">
    <source>
        <dbReference type="SAM" id="MobiDB-lite"/>
    </source>
</evidence>
<dbReference type="Gene3D" id="3.40.190.10">
    <property type="entry name" value="Periplasmic binding protein-like II"/>
    <property type="match status" value="2"/>
</dbReference>
<gene>
    <name evidence="3" type="ORF">ACFOZ7_07100</name>
</gene>
<dbReference type="PANTHER" id="PTHR31528">
    <property type="entry name" value="4-AMINO-5-HYDROXYMETHYL-2-METHYLPYRIMIDINE PHOSPHATE SYNTHASE THI11-RELATED"/>
    <property type="match status" value="1"/>
</dbReference>
<dbReference type="RefSeq" id="WP_246966360.1">
    <property type="nucleotide sequence ID" value="NZ_CP095397.1"/>
</dbReference>
<dbReference type="Pfam" id="PF09084">
    <property type="entry name" value="NMT1"/>
    <property type="match status" value="1"/>
</dbReference>
<proteinExistence type="predicted"/>
<dbReference type="SUPFAM" id="SSF53850">
    <property type="entry name" value="Periplasmic binding protein-like II"/>
    <property type="match status" value="1"/>
</dbReference>
<reference evidence="3 4" key="1">
    <citation type="journal article" date="2014" name="Int. J. Syst. Evol. Microbiol.">
        <title>Complete genome sequence of Corynebacterium casei LMG S-19264T (=DSM 44701T), isolated from a smear-ripened cheese.</title>
        <authorList>
            <consortium name="US DOE Joint Genome Institute (JGI-PGF)"/>
            <person name="Walter F."/>
            <person name="Albersmeier A."/>
            <person name="Kalinowski J."/>
            <person name="Ruckert C."/>
        </authorList>
    </citation>
    <scope>NUCLEOTIDE SEQUENCE [LARGE SCALE GENOMIC DNA]</scope>
    <source>
        <strain evidence="3 4">IBRC-M 10912</strain>
    </source>
</reference>
<evidence type="ECO:0000313" key="3">
    <source>
        <dbReference type="EMBL" id="MFC4246765.1"/>
    </source>
</evidence>
<dbReference type="InterPro" id="IPR036388">
    <property type="entry name" value="WH-like_DNA-bd_sf"/>
</dbReference>
<name>A0ABD5NYB7_9EURY</name>